<evidence type="ECO:0000313" key="1">
    <source>
        <dbReference type="EMBL" id="MBB5058834.1"/>
    </source>
</evidence>
<accession>A0A7W8E522</accession>
<name>A0A7W8E522_9BACT</name>
<dbReference type="Proteomes" id="UP000540989">
    <property type="component" value="Unassembled WGS sequence"/>
</dbReference>
<comment type="caution">
    <text evidence="1">The sequence shown here is derived from an EMBL/GenBank/DDBJ whole genome shotgun (WGS) entry which is preliminary data.</text>
</comment>
<dbReference type="EMBL" id="JACHIP010000005">
    <property type="protein sequence ID" value="MBB5058834.1"/>
    <property type="molecule type" value="Genomic_DNA"/>
</dbReference>
<proteinExistence type="predicted"/>
<sequence length="59" mass="6459">MTTVNPHTTRPSNTICGYMRLIEGCTAQLAEQKVLCNDSYLTATGPTTQSQTNPIHEGY</sequence>
<organism evidence="1 2">
    <name type="scientific">Granulicella aggregans</name>
    <dbReference type="NCBI Taxonomy" id="474949"/>
    <lineage>
        <taxon>Bacteria</taxon>
        <taxon>Pseudomonadati</taxon>
        <taxon>Acidobacteriota</taxon>
        <taxon>Terriglobia</taxon>
        <taxon>Terriglobales</taxon>
        <taxon>Acidobacteriaceae</taxon>
        <taxon>Granulicella</taxon>
    </lineage>
</organism>
<dbReference type="AlphaFoldDB" id="A0A7W8E522"/>
<evidence type="ECO:0000313" key="2">
    <source>
        <dbReference type="Proteomes" id="UP000540989"/>
    </source>
</evidence>
<gene>
    <name evidence="1" type="ORF">HDF16_003557</name>
</gene>
<reference evidence="1 2" key="1">
    <citation type="submission" date="2020-08" db="EMBL/GenBank/DDBJ databases">
        <title>Genomic Encyclopedia of Type Strains, Phase IV (KMG-V): Genome sequencing to study the core and pangenomes of soil and plant-associated prokaryotes.</title>
        <authorList>
            <person name="Whitman W."/>
        </authorList>
    </citation>
    <scope>NUCLEOTIDE SEQUENCE [LARGE SCALE GENOMIC DNA]</scope>
    <source>
        <strain evidence="1 2">M8UP14</strain>
    </source>
</reference>
<keyword evidence="2" id="KW-1185">Reference proteome</keyword>
<protein>
    <submittedName>
        <fullName evidence="1">Uncharacterized protein</fullName>
    </submittedName>
</protein>